<feature type="domain" description="NERD" evidence="2">
    <location>
        <begin position="17"/>
        <end position="116"/>
    </location>
</feature>
<organism evidence="3 4">
    <name type="scientific">Aromatoleum anaerobium</name>
    <dbReference type="NCBI Taxonomy" id="182180"/>
    <lineage>
        <taxon>Bacteria</taxon>
        <taxon>Pseudomonadati</taxon>
        <taxon>Pseudomonadota</taxon>
        <taxon>Betaproteobacteria</taxon>
        <taxon>Rhodocyclales</taxon>
        <taxon>Rhodocyclaceae</taxon>
        <taxon>Aromatoleum</taxon>
    </lineage>
</organism>
<dbReference type="SUPFAM" id="SSF52540">
    <property type="entry name" value="P-loop containing nucleoside triphosphate hydrolases"/>
    <property type="match status" value="1"/>
</dbReference>
<dbReference type="InterPro" id="IPR000212">
    <property type="entry name" value="DNA_helicase_UvrD/REP"/>
</dbReference>
<dbReference type="RefSeq" id="WP_169119271.1">
    <property type="nucleotide sequence ID" value="NZ_WTVG02000040.1"/>
</dbReference>
<evidence type="ECO:0000256" key="1">
    <source>
        <dbReference type="ARBA" id="ARBA00034923"/>
    </source>
</evidence>
<evidence type="ECO:0000259" key="2">
    <source>
        <dbReference type="Pfam" id="PF08378"/>
    </source>
</evidence>
<gene>
    <name evidence="3" type="ORF">GO606_14625</name>
</gene>
<dbReference type="InterPro" id="IPR011528">
    <property type="entry name" value="NERD"/>
</dbReference>
<dbReference type="InterPro" id="IPR027417">
    <property type="entry name" value="P-loop_NTPase"/>
</dbReference>
<evidence type="ECO:0000313" key="4">
    <source>
        <dbReference type="Proteomes" id="UP000615989"/>
    </source>
</evidence>
<sequence length="577" mass="63870">MARILPDVDPAQLEHTSEEPVYIALRDQLGVDYFVLHSYPWLRPWREDALAEGEADFVVVHPERGVLVLEVKGGEVQHDGYRWFRDSASGRKEFKDPFKQAQRNMHALLEIIRERSGGKVRREDLAHGYAVVFPHLDYTGAPPPHADKAIIISRRHLAAMEHAIETAYAAWTCGGRRLSAEQYRTLLNDCLMPKFRLFRPVGPDISKASDRLLELTETQAQVFEGLYVQDRVLVEGVAGSGKTFLALHRALAFAREGKRTLFVCYNKELATWLRGQVESDPTTAAFRERIVVKHFHALAAELAADAGIAFEPAAGGPKTDAFWNDEVPDLMEQAVLSLDLEGCATSFDSIVVDEAQDFCLGWWYALTQSLLSRPDGPLYAFLDPNQSLRGQVQWPEVEFAARFKLTINCRNTRKIAVASASVLALTAHIFPRAPVGGALRVLRAGSERQQKGLILQELRSLLGREDVAPNQIAVIGPAAKENGSLADLADVDGVPLVISAEEWRLGGGVLVTTARSFKGLEADVVLLYDLGGFSRLFRREDLYVSCTRAKVLLIAIVHGDECREAIVTAQAAAEAEQ</sequence>
<proteinExistence type="predicted"/>
<dbReference type="PANTHER" id="PTHR11070:SF2">
    <property type="entry name" value="ATP-DEPENDENT DNA HELICASE SRS2"/>
    <property type="match status" value="1"/>
</dbReference>
<dbReference type="PANTHER" id="PTHR11070">
    <property type="entry name" value="UVRD / RECB / PCRA DNA HELICASE FAMILY MEMBER"/>
    <property type="match status" value="1"/>
</dbReference>
<evidence type="ECO:0000313" key="3">
    <source>
        <dbReference type="EMBL" id="NMG25929.1"/>
    </source>
</evidence>
<reference evidence="3" key="1">
    <citation type="submission" date="2019-12" db="EMBL/GenBank/DDBJ databases">
        <title>Comparative genomics gives insights into the taxonomy of the Azoarcus-Aromatoleum group and reveals separate origins of nif in the plant-associated Azoarcus and non-plant-associated Aromatoleum sub-groups.</title>
        <authorList>
            <person name="Lafos M."/>
            <person name="Maluk M."/>
            <person name="Batista M."/>
            <person name="Junghare M."/>
            <person name="Carmona M."/>
            <person name="Faoro H."/>
            <person name="Cruz L.M."/>
            <person name="Battistoni F."/>
            <person name="De Souza E."/>
            <person name="Pedrosa F."/>
            <person name="Chen W.-M."/>
            <person name="Poole P.S."/>
            <person name="Dixon R.A."/>
            <person name="James E.K."/>
        </authorList>
    </citation>
    <scope>NUCLEOTIDE SEQUENCE</scope>
    <source>
        <strain evidence="3">LuFRes1</strain>
    </source>
</reference>
<protein>
    <recommendedName>
        <fullName evidence="1">DNA 3'-5' helicase II</fullName>
    </recommendedName>
</protein>
<dbReference type="Pfam" id="PF08378">
    <property type="entry name" value="NERD"/>
    <property type="match status" value="1"/>
</dbReference>
<accession>A0ABX1PN19</accession>
<dbReference type="Gene3D" id="3.40.50.300">
    <property type="entry name" value="P-loop containing nucleotide triphosphate hydrolases"/>
    <property type="match status" value="2"/>
</dbReference>
<dbReference type="Proteomes" id="UP000615989">
    <property type="component" value="Unassembled WGS sequence"/>
</dbReference>
<dbReference type="EMBL" id="WTVG01000047">
    <property type="protein sequence ID" value="NMG25929.1"/>
    <property type="molecule type" value="Genomic_DNA"/>
</dbReference>
<keyword evidence="4" id="KW-1185">Reference proteome</keyword>
<comment type="caution">
    <text evidence="3">The sequence shown here is derived from an EMBL/GenBank/DDBJ whole genome shotgun (WGS) entry which is preliminary data.</text>
</comment>
<name>A0ABX1PN19_9RHOO</name>